<protein>
    <submittedName>
        <fullName evidence="2">ATP-binding protein</fullName>
    </submittedName>
</protein>
<name>A0A6N0NXY4_9CREN</name>
<evidence type="ECO:0000313" key="3">
    <source>
        <dbReference type="Proteomes" id="UP000509301"/>
    </source>
</evidence>
<proteinExistence type="predicted"/>
<keyword evidence="2" id="KW-0547">Nucleotide-binding</keyword>
<gene>
    <name evidence="2" type="ORF">GWK48_10800</name>
</gene>
<dbReference type="InterPro" id="IPR003959">
    <property type="entry name" value="ATPase_AAA_core"/>
</dbReference>
<feature type="domain" description="ATPase AAA-type core" evidence="1">
    <location>
        <begin position="39"/>
        <end position="127"/>
    </location>
</feature>
<accession>A0A6N0NXY4</accession>
<reference evidence="2 3" key="1">
    <citation type="submission" date="2020-02" db="EMBL/GenBank/DDBJ databases">
        <title>Comparative genome analysis reveals the metabolism and evolution of the thermophilic archaeal genus Metallosphaera.</title>
        <authorList>
            <person name="Jiang C."/>
        </authorList>
    </citation>
    <scope>NUCLEOTIDE SEQUENCE [LARGE SCALE GENOMIC DNA]</scope>
    <source>
        <strain evidence="2 3">Ric-A</strain>
    </source>
</reference>
<dbReference type="OrthoDB" id="44007at2157"/>
<keyword evidence="2" id="KW-0067">ATP-binding</keyword>
<dbReference type="Proteomes" id="UP000509301">
    <property type="component" value="Chromosome"/>
</dbReference>
<sequence length="146" mass="16370">MGICKTFDPYPKSSREEFFDNEEVLDNVEKLLEGKFWPLIIGPKRTGKTSILKIVSKELNGVYVDATGINSLRTLANELVDSLSFRVLVDLRILKVEVTKRPVKGLQTILSKLGGWIILIDEVQNIVSPWFISFLSSAYGSLCTCC</sequence>
<dbReference type="KEGG" id="mten:GWK48_10800"/>
<dbReference type="GO" id="GO:0005524">
    <property type="term" value="F:ATP binding"/>
    <property type="evidence" value="ECO:0007669"/>
    <property type="project" value="UniProtKB-KW"/>
</dbReference>
<dbReference type="InterPro" id="IPR027417">
    <property type="entry name" value="P-loop_NTPase"/>
</dbReference>
<dbReference type="EMBL" id="CP049074">
    <property type="protein sequence ID" value="QKR01127.1"/>
    <property type="molecule type" value="Genomic_DNA"/>
</dbReference>
<evidence type="ECO:0000313" key="2">
    <source>
        <dbReference type="EMBL" id="QKR01127.1"/>
    </source>
</evidence>
<dbReference type="Gene3D" id="3.40.50.300">
    <property type="entry name" value="P-loop containing nucleotide triphosphate hydrolases"/>
    <property type="match status" value="1"/>
</dbReference>
<keyword evidence="3" id="KW-1185">Reference proteome</keyword>
<organism evidence="2 3">
    <name type="scientific">Metallosphaera tengchongensis</name>
    <dbReference type="NCBI Taxonomy" id="1532350"/>
    <lineage>
        <taxon>Archaea</taxon>
        <taxon>Thermoproteota</taxon>
        <taxon>Thermoprotei</taxon>
        <taxon>Sulfolobales</taxon>
        <taxon>Sulfolobaceae</taxon>
        <taxon>Metallosphaera</taxon>
    </lineage>
</organism>
<evidence type="ECO:0000259" key="1">
    <source>
        <dbReference type="Pfam" id="PF00004"/>
    </source>
</evidence>
<dbReference type="SUPFAM" id="SSF52540">
    <property type="entry name" value="P-loop containing nucleoside triphosphate hydrolases"/>
    <property type="match status" value="1"/>
</dbReference>
<dbReference type="Pfam" id="PF00004">
    <property type="entry name" value="AAA"/>
    <property type="match status" value="1"/>
</dbReference>
<dbReference type="AlphaFoldDB" id="A0A6N0NXY4"/>
<dbReference type="GO" id="GO:0016887">
    <property type="term" value="F:ATP hydrolysis activity"/>
    <property type="evidence" value="ECO:0007669"/>
    <property type="project" value="InterPro"/>
</dbReference>